<feature type="compositionally biased region" description="Low complexity" evidence="2">
    <location>
        <begin position="47"/>
        <end position="56"/>
    </location>
</feature>
<proteinExistence type="inferred from homology"/>
<keyword evidence="4" id="KW-1185">Reference proteome</keyword>
<dbReference type="Proteomes" id="UP001244011">
    <property type="component" value="Unassembled WGS sequence"/>
</dbReference>
<feature type="compositionally biased region" description="Polar residues" evidence="2">
    <location>
        <begin position="1"/>
        <end position="10"/>
    </location>
</feature>
<dbReference type="GO" id="GO:0032259">
    <property type="term" value="P:methylation"/>
    <property type="evidence" value="ECO:0007669"/>
    <property type="project" value="UniProtKB-KW"/>
</dbReference>
<dbReference type="PANTHER" id="PTHR43591:SF10">
    <property type="entry name" value="ABC TRANSMEMBRANE TYPE-1 DOMAIN-CONTAINING PROTEIN-RELATED"/>
    <property type="match status" value="1"/>
</dbReference>
<dbReference type="EMBL" id="MU839035">
    <property type="protein sequence ID" value="KAK1762668.1"/>
    <property type="molecule type" value="Genomic_DNA"/>
</dbReference>
<comment type="similarity">
    <text evidence="1">Belongs to the methyltransferase superfamily. LaeA methyltransferase family.</text>
</comment>
<dbReference type="RefSeq" id="XP_060278881.1">
    <property type="nucleotide sequence ID" value="XM_060429204.1"/>
</dbReference>
<dbReference type="InterPro" id="IPR029063">
    <property type="entry name" value="SAM-dependent_MTases_sf"/>
</dbReference>
<dbReference type="PANTHER" id="PTHR43591">
    <property type="entry name" value="METHYLTRANSFERASE"/>
    <property type="match status" value="1"/>
</dbReference>
<reference evidence="3" key="1">
    <citation type="submission" date="2023-06" db="EMBL/GenBank/DDBJ databases">
        <title>Genome-scale phylogeny and comparative genomics of the fungal order Sordariales.</title>
        <authorList>
            <consortium name="Lawrence Berkeley National Laboratory"/>
            <person name="Hensen N."/>
            <person name="Bonometti L."/>
            <person name="Westerberg I."/>
            <person name="Brannstrom I.O."/>
            <person name="Guillou S."/>
            <person name="Cros-Aarteil S."/>
            <person name="Calhoun S."/>
            <person name="Haridas S."/>
            <person name="Kuo A."/>
            <person name="Mondo S."/>
            <person name="Pangilinan J."/>
            <person name="Riley R."/>
            <person name="Labutti K."/>
            <person name="Andreopoulos B."/>
            <person name="Lipzen A."/>
            <person name="Chen C."/>
            <person name="Yanf M."/>
            <person name="Daum C."/>
            <person name="Ng V."/>
            <person name="Clum A."/>
            <person name="Steindorff A."/>
            <person name="Ohm R."/>
            <person name="Martin F."/>
            <person name="Silar P."/>
            <person name="Natvig D."/>
            <person name="Lalanne C."/>
            <person name="Gautier V."/>
            <person name="Ament-Velasquez S.L."/>
            <person name="Kruys A."/>
            <person name="Hutchinson M.I."/>
            <person name="Powell A.J."/>
            <person name="Barry K."/>
            <person name="Miller A.N."/>
            <person name="Grigoriev I.V."/>
            <person name="Debuchy R."/>
            <person name="Gladieux P."/>
            <person name="Thoren M.H."/>
            <person name="Johannesson H."/>
        </authorList>
    </citation>
    <scope>NUCLEOTIDE SEQUENCE</scope>
    <source>
        <strain evidence="3">8032-3</strain>
    </source>
</reference>
<evidence type="ECO:0000256" key="2">
    <source>
        <dbReference type="SAM" id="MobiDB-lite"/>
    </source>
</evidence>
<gene>
    <name evidence="3" type="ORF">QBC33DRAFT_551672</name>
</gene>
<keyword evidence="3" id="KW-0489">Methyltransferase</keyword>
<organism evidence="3 4">
    <name type="scientific">Phialemonium atrogriseum</name>
    <dbReference type="NCBI Taxonomy" id="1093897"/>
    <lineage>
        <taxon>Eukaryota</taxon>
        <taxon>Fungi</taxon>
        <taxon>Dikarya</taxon>
        <taxon>Ascomycota</taxon>
        <taxon>Pezizomycotina</taxon>
        <taxon>Sordariomycetes</taxon>
        <taxon>Sordariomycetidae</taxon>
        <taxon>Cephalothecales</taxon>
        <taxon>Cephalothecaceae</taxon>
        <taxon>Phialemonium</taxon>
    </lineage>
</organism>
<dbReference type="SUPFAM" id="SSF53335">
    <property type="entry name" value="S-adenosyl-L-methionine-dependent methyltransferases"/>
    <property type="match status" value="1"/>
</dbReference>
<dbReference type="AlphaFoldDB" id="A0AAJ0BQL7"/>
<evidence type="ECO:0000313" key="3">
    <source>
        <dbReference type="EMBL" id="KAK1762668.1"/>
    </source>
</evidence>
<name>A0AAJ0BQL7_9PEZI</name>
<feature type="region of interest" description="Disordered" evidence="2">
    <location>
        <begin position="1"/>
        <end position="22"/>
    </location>
</feature>
<comment type="caution">
    <text evidence="3">The sequence shown here is derived from an EMBL/GenBank/DDBJ whole genome shotgun (WGS) entry which is preliminary data.</text>
</comment>
<accession>A0AAJ0BQL7</accession>
<evidence type="ECO:0000313" key="4">
    <source>
        <dbReference type="Proteomes" id="UP001244011"/>
    </source>
</evidence>
<sequence>MATNESSVQQEGGPGPSLAADPVTGIVPGYYWQQAAQALPPDEDGDSSLGDGDNASSTASVASSILEYRTIQGRTYYSDRGNAKYWGLNDDKQNESLDINHHSLTLAIDNKLYLAPLKKDIAKALDIGTGTGIWAIDFADEFPTTEVIGTDISPIQPSWIPPNLKFEIEDCTQDWTFPSDSFDYIHSRWLNGSIDDWGKLFKEAYRCCKPGGYVESYEATPGMESDDGTVKETDAIGQWGKLFVEYGRRCGRPFTTVTSGLQKKAMKEAGFIDIEEKDIKTPIGGWPQDPVLRDAGRYAHLALTQDVEGFMLLVTSELGWTKEQSLIYAAQVRRELRSGKHHVYYRQRIVWARKPEGNSE</sequence>
<dbReference type="GO" id="GO:0008168">
    <property type="term" value="F:methyltransferase activity"/>
    <property type="evidence" value="ECO:0007669"/>
    <property type="project" value="UniProtKB-KW"/>
</dbReference>
<keyword evidence="3" id="KW-0808">Transferase</keyword>
<dbReference type="Gene3D" id="3.40.50.150">
    <property type="entry name" value="Vaccinia Virus protein VP39"/>
    <property type="match status" value="1"/>
</dbReference>
<dbReference type="CDD" id="cd02440">
    <property type="entry name" value="AdoMet_MTases"/>
    <property type="match status" value="1"/>
</dbReference>
<protein>
    <submittedName>
        <fullName evidence="3">S-adenosyl-L-methionine-dependent methyltransferase</fullName>
    </submittedName>
</protein>
<feature type="region of interest" description="Disordered" evidence="2">
    <location>
        <begin position="34"/>
        <end position="56"/>
    </location>
</feature>
<evidence type="ECO:0000256" key="1">
    <source>
        <dbReference type="ARBA" id="ARBA00038158"/>
    </source>
</evidence>
<dbReference type="Pfam" id="PF13489">
    <property type="entry name" value="Methyltransf_23"/>
    <property type="match status" value="1"/>
</dbReference>
<dbReference type="GeneID" id="85312391"/>